<dbReference type="Proteomes" id="UP000000305">
    <property type="component" value="Unassembled WGS sequence"/>
</dbReference>
<dbReference type="KEGG" id="dpx:DAPPUDRAFT_245231"/>
<keyword evidence="5" id="KW-1185">Reference proteome</keyword>
<dbReference type="AlphaFoldDB" id="E9GMU4"/>
<proteinExistence type="predicted"/>
<protein>
    <submittedName>
        <fullName evidence="3">Uncharacterized protein</fullName>
    </submittedName>
</protein>
<evidence type="ECO:0000313" key="4">
    <source>
        <dbReference type="EMBL" id="EFX79156.1"/>
    </source>
</evidence>
<sequence>MKIKSQMSGFIPLKLSMDLKGQISEKCSGKQIYNFLSEAVSSLWTKLEPVLDTDSLVFLALFYVSVVERRESETAIPSSHVPALIKLPSEESEKITEESSGFDIRPPP</sequence>
<dbReference type="EMBL" id="GL732553">
    <property type="protein sequence ID" value="EFX79154.1"/>
    <property type="molecule type" value="Genomic_DNA"/>
</dbReference>
<dbReference type="KEGG" id="dpx:DAPPUDRAFT_245236"/>
<name>E9GMU4_DAPPU</name>
<dbReference type="KEGG" id="dpx:DAPPUDRAFT_269456"/>
<evidence type="ECO:0000313" key="3">
    <source>
        <dbReference type="EMBL" id="EFX79154.1"/>
    </source>
</evidence>
<feature type="region of interest" description="Disordered" evidence="1">
    <location>
        <begin position="89"/>
        <end position="108"/>
    </location>
</feature>
<reference evidence="3 5" key="1">
    <citation type="journal article" date="2011" name="Science">
        <title>The ecoresponsive genome of Daphnia pulex.</title>
        <authorList>
            <person name="Colbourne J.K."/>
            <person name="Pfrender M.E."/>
            <person name="Gilbert D."/>
            <person name="Thomas W.K."/>
            <person name="Tucker A."/>
            <person name="Oakley T.H."/>
            <person name="Tokishita S."/>
            <person name="Aerts A."/>
            <person name="Arnold G.J."/>
            <person name="Basu M.K."/>
            <person name="Bauer D.J."/>
            <person name="Caceres C.E."/>
            <person name="Carmel L."/>
            <person name="Casola C."/>
            <person name="Choi J.H."/>
            <person name="Detter J.C."/>
            <person name="Dong Q."/>
            <person name="Dusheyko S."/>
            <person name="Eads B.D."/>
            <person name="Frohlich T."/>
            <person name="Geiler-Samerotte K.A."/>
            <person name="Gerlach D."/>
            <person name="Hatcher P."/>
            <person name="Jogdeo S."/>
            <person name="Krijgsveld J."/>
            <person name="Kriventseva E.V."/>
            <person name="Kultz D."/>
            <person name="Laforsch C."/>
            <person name="Lindquist E."/>
            <person name="Lopez J."/>
            <person name="Manak J.R."/>
            <person name="Muller J."/>
            <person name="Pangilinan J."/>
            <person name="Patwardhan R.P."/>
            <person name="Pitluck S."/>
            <person name="Pritham E.J."/>
            <person name="Rechtsteiner A."/>
            <person name="Rho M."/>
            <person name="Rogozin I.B."/>
            <person name="Sakarya O."/>
            <person name="Salamov A."/>
            <person name="Schaack S."/>
            <person name="Shapiro H."/>
            <person name="Shiga Y."/>
            <person name="Skalitzky C."/>
            <person name="Smith Z."/>
            <person name="Souvorov A."/>
            <person name="Sung W."/>
            <person name="Tang Z."/>
            <person name="Tsuchiya D."/>
            <person name="Tu H."/>
            <person name="Vos H."/>
            <person name="Wang M."/>
            <person name="Wolf Y.I."/>
            <person name="Yamagata H."/>
            <person name="Yamada T."/>
            <person name="Ye Y."/>
            <person name="Shaw J.R."/>
            <person name="Andrews J."/>
            <person name="Crease T.J."/>
            <person name="Tang H."/>
            <person name="Lucas S.M."/>
            <person name="Robertson H.M."/>
            <person name="Bork P."/>
            <person name="Koonin E.V."/>
            <person name="Zdobnov E.M."/>
            <person name="Grigoriev I.V."/>
            <person name="Lynch M."/>
            <person name="Boore J.L."/>
        </authorList>
    </citation>
    <scope>NUCLEOTIDE SEQUENCE [LARGE SCALE GENOMIC DNA]</scope>
</reference>
<evidence type="ECO:0000256" key="1">
    <source>
        <dbReference type="SAM" id="MobiDB-lite"/>
    </source>
</evidence>
<organism evidence="3 5">
    <name type="scientific">Daphnia pulex</name>
    <name type="common">Water flea</name>
    <dbReference type="NCBI Taxonomy" id="6669"/>
    <lineage>
        <taxon>Eukaryota</taxon>
        <taxon>Metazoa</taxon>
        <taxon>Ecdysozoa</taxon>
        <taxon>Arthropoda</taxon>
        <taxon>Crustacea</taxon>
        <taxon>Branchiopoda</taxon>
        <taxon>Diplostraca</taxon>
        <taxon>Cladocera</taxon>
        <taxon>Anomopoda</taxon>
        <taxon>Daphniidae</taxon>
        <taxon>Daphnia</taxon>
    </lineage>
</organism>
<dbReference type="HOGENOM" id="CLU_2199575_0_0_1"/>
<evidence type="ECO:0000313" key="2">
    <source>
        <dbReference type="EMBL" id="EFX62909.1"/>
    </source>
</evidence>
<evidence type="ECO:0000313" key="5">
    <source>
        <dbReference type="Proteomes" id="UP000000305"/>
    </source>
</evidence>
<dbReference type="EMBL" id="GL733308">
    <property type="protein sequence ID" value="EFX62909.1"/>
    <property type="molecule type" value="Genomic_DNA"/>
</dbReference>
<accession>E9GMU4</accession>
<dbReference type="EMBL" id="GL732553">
    <property type="protein sequence ID" value="EFX79156.1"/>
    <property type="molecule type" value="Genomic_DNA"/>
</dbReference>
<gene>
    <name evidence="3" type="ORF">DAPPUDRAFT_245231</name>
    <name evidence="4" type="ORF">DAPPUDRAFT_245236</name>
    <name evidence="2" type="ORF">DAPPUDRAFT_269456</name>
</gene>